<evidence type="ECO:0000256" key="2">
    <source>
        <dbReference type="RuleBase" id="RU004508"/>
    </source>
</evidence>
<evidence type="ECO:0000256" key="1">
    <source>
        <dbReference type="ARBA" id="ARBA00037999"/>
    </source>
</evidence>
<keyword evidence="3" id="KW-0032">Aminotransferase</keyword>
<keyword evidence="2" id="KW-0663">Pyridoxal phosphate</keyword>
<dbReference type="InterPro" id="IPR015422">
    <property type="entry name" value="PyrdxlP-dep_Trfase_small"/>
</dbReference>
<dbReference type="InterPro" id="IPR015424">
    <property type="entry name" value="PyrdxlP-dep_Trfase"/>
</dbReference>
<dbReference type="InterPro" id="IPR000653">
    <property type="entry name" value="DegT/StrS_aminotransferase"/>
</dbReference>
<organism evidence="3 4">
    <name type="scientific">Marinoscillum luteum</name>
    <dbReference type="NCBI Taxonomy" id="861051"/>
    <lineage>
        <taxon>Bacteria</taxon>
        <taxon>Pseudomonadati</taxon>
        <taxon>Bacteroidota</taxon>
        <taxon>Cytophagia</taxon>
        <taxon>Cytophagales</taxon>
        <taxon>Reichenbachiellaceae</taxon>
        <taxon>Marinoscillum</taxon>
    </lineage>
</organism>
<comment type="similarity">
    <text evidence="1 2">Belongs to the DegT/DnrJ/EryC1 family.</text>
</comment>
<dbReference type="Gene3D" id="3.90.1150.10">
    <property type="entry name" value="Aspartate Aminotransferase, domain 1"/>
    <property type="match status" value="1"/>
</dbReference>
<dbReference type="GO" id="GO:0008483">
    <property type="term" value="F:transaminase activity"/>
    <property type="evidence" value="ECO:0007669"/>
    <property type="project" value="UniProtKB-KW"/>
</dbReference>
<comment type="caution">
    <text evidence="3">The sequence shown here is derived from an EMBL/GenBank/DDBJ whole genome shotgun (WGS) entry which is preliminary data.</text>
</comment>
<name>A0ABW7NEV9_9BACT</name>
<dbReference type="Proteomes" id="UP001610063">
    <property type="component" value="Unassembled WGS sequence"/>
</dbReference>
<dbReference type="RefSeq" id="WP_159581569.1">
    <property type="nucleotide sequence ID" value="NZ_JBIPKE010000020.1"/>
</dbReference>
<sequence length="377" mass="42433">MIFEVPFVSGPPTDLQNKYINEVVSASDSFWKKSLTRRCEGWFFNHLGGERYFVDSCTTALGACAILLNLRPGDEIIFPSFTHVSTVVPFVIQGAAPVFVDVEGSHFCIDADKVSEAITDRTRAVVAVNYGGWAPDYVKLRELCRQHQLKLIEDNAHGMGAVHQGCRLGTFGDYAAFSFEKQKNITCHEGGLLLINGEDSLEQVEKLMNLGTNRLDFDRNKTSHYEWVGLGLKASFTELQAAILLPQLEDLERITSDRRSAWRRYHDQLVPYADKGFFSVPPVLKEGDNAHLFYLILDDQSIRDQLRAYLNAQSIEAQFHYFPLHRSVFGSKVGRFVGDDHHTSIAGMHLLRLPLFTGISPDQLDRVVAAVIQFFTS</sequence>
<evidence type="ECO:0000313" key="4">
    <source>
        <dbReference type="Proteomes" id="UP001610063"/>
    </source>
</evidence>
<keyword evidence="4" id="KW-1185">Reference proteome</keyword>
<keyword evidence="3" id="KW-0808">Transferase</keyword>
<accession>A0ABW7NEV9</accession>
<dbReference type="EMBL" id="JBIPKE010000020">
    <property type="protein sequence ID" value="MFH6985670.1"/>
    <property type="molecule type" value="Genomic_DNA"/>
</dbReference>
<dbReference type="PIRSF" id="PIRSF000390">
    <property type="entry name" value="PLP_StrS"/>
    <property type="match status" value="1"/>
</dbReference>
<dbReference type="Gene3D" id="3.40.640.10">
    <property type="entry name" value="Type I PLP-dependent aspartate aminotransferase-like (Major domain)"/>
    <property type="match status" value="1"/>
</dbReference>
<dbReference type="PANTHER" id="PTHR30244:SF34">
    <property type="entry name" value="DTDP-4-AMINO-4,6-DIDEOXYGALACTOSE TRANSAMINASE"/>
    <property type="match status" value="1"/>
</dbReference>
<reference evidence="3 4" key="1">
    <citation type="journal article" date="2013" name="Int. J. Syst. Evol. Microbiol.">
        <title>Marinoscillum luteum sp. nov., isolated from marine sediment.</title>
        <authorList>
            <person name="Cha I.T."/>
            <person name="Park S.J."/>
            <person name="Kim S.J."/>
            <person name="Kim J.G."/>
            <person name="Jung M.Y."/>
            <person name="Shin K.S."/>
            <person name="Kwon K.K."/>
            <person name="Yang S.H."/>
            <person name="Seo Y.S."/>
            <person name="Rhee S.K."/>
        </authorList>
    </citation>
    <scope>NUCLEOTIDE SEQUENCE [LARGE SCALE GENOMIC DNA]</scope>
    <source>
        <strain evidence="3 4">KCTC 23939</strain>
    </source>
</reference>
<proteinExistence type="inferred from homology"/>
<dbReference type="CDD" id="cd00616">
    <property type="entry name" value="AHBA_syn"/>
    <property type="match status" value="1"/>
</dbReference>
<dbReference type="InterPro" id="IPR015421">
    <property type="entry name" value="PyrdxlP-dep_Trfase_major"/>
</dbReference>
<dbReference type="PANTHER" id="PTHR30244">
    <property type="entry name" value="TRANSAMINASE"/>
    <property type="match status" value="1"/>
</dbReference>
<protein>
    <submittedName>
        <fullName evidence="3">Aminotransferase class I/II-fold pyridoxal phosphate-dependent enzyme</fullName>
    </submittedName>
</protein>
<dbReference type="SUPFAM" id="SSF53383">
    <property type="entry name" value="PLP-dependent transferases"/>
    <property type="match status" value="1"/>
</dbReference>
<dbReference type="Pfam" id="PF01041">
    <property type="entry name" value="DegT_DnrJ_EryC1"/>
    <property type="match status" value="1"/>
</dbReference>
<evidence type="ECO:0000313" key="3">
    <source>
        <dbReference type="EMBL" id="MFH6985670.1"/>
    </source>
</evidence>
<gene>
    <name evidence="3" type="ORF">ACHKAR_19615</name>
</gene>